<feature type="domain" description="MucB/RseB C-terminal" evidence="7">
    <location>
        <begin position="215"/>
        <end position="306"/>
    </location>
</feature>
<evidence type="ECO:0000256" key="1">
    <source>
        <dbReference type="ARBA" id="ARBA00004418"/>
    </source>
</evidence>
<dbReference type="PANTHER" id="PTHR38782">
    <property type="match status" value="1"/>
</dbReference>
<evidence type="ECO:0000256" key="4">
    <source>
        <dbReference type="ARBA" id="ARBA00022764"/>
    </source>
</evidence>
<evidence type="ECO:0000259" key="6">
    <source>
        <dbReference type="Pfam" id="PF03888"/>
    </source>
</evidence>
<comment type="subcellular location">
    <subcellularLocation>
        <location evidence="1">Periplasm</location>
    </subcellularLocation>
</comment>
<dbReference type="Gene3D" id="2.50.20.10">
    <property type="entry name" value="Lipoprotein localisation LolA/LolB/LppX"/>
    <property type="match status" value="1"/>
</dbReference>
<organism evidence="8 9">
    <name type="scientific">Parahalioglobus pacificus</name>
    <dbReference type="NCBI Taxonomy" id="930806"/>
    <lineage>
        <taxon>Bacteria</taxon>
        <taxon>Pseudomonadati</taxon>
        <taxon>Pseudomonadota</taxon>
        <taxon>Gammaproteobacteria</taxon>
        <taxon>Cellvibrionales</taxon>
        <taxon>Halieaceae</taxon>
        <taxon>Parahalioglobus</taxon>
    </lineage>
</organism>
<reference evidence="8" key="1">
    <citation type="journal article" date="2014" name="Int. J. Syst. Evol. Microbiol.">
        <title>Complete genome sequence of Corynebacterium casei LMG S-19264T (=DSM 44701T), isolated from a smear-ripened cheese.</title>
        <authorList>
            <consortium name="US DOE Joint Genome Institute (JGI-PGF)"/>
            <person name="Walter F."/>
            <person name="Albersmeier A."/>
            <person name="Kalinowski J."/>
            <person name="Ruckert C."/>
        </authorList>
    </citation>
    <scope>NUCLEOTIDE SEQUENCE</scope>
    <source>
        <strain evidence="8">KCTC 23430</strain>
    </source>
</reference>
<dbReference type="PANTHER" id="PTHR38782:SF1">
    <property type="entry name" value="SIGMA-E FACTOR REGULATORY PROTEIN RSEB"/>
    <property type="match status" value="1"/>
</dbReference>
<reference evidence="8" key="2">
    <citation type="submission" date="2020-09" db="EMBL/GenBank/DDBJ databases">
        <authorList>
            <person name="Sun Q."/>
            <person name="Kim S."/>
        </authorList>
    </citation>
    <scope>NUCLEOTIDE SEQUENCE</scope>
    <source>
        <strain evidence="8">KCTC 23430</strain>
    </source>
</reference>
<evidence type="ECO:0000313" key="9">
    <source>
        <dbReference type="Proteomes" id="UP000644693"/>
    </source>
</evidence>
<proteinExistence type="inferred from homology"/>
<dbReference type="InterPro" id="IPR005588">
    <property type="entry name" value="MucB_RseB"/>
</dbReference>
<dbReference type="CDD" id="cd16327">
    <property type="entry name" value="RseB"/>
    <property type="match status" value="1"/>
</dbReference>
<keyword evidence="4" id="KW-0574">Periplasm</keyword>
<sequence>MVVLARLVLPILAFPALVMAQPETQCGDSDPAALQWLDKMSRSTQEISYQGVVTYQRGDDLQVMQLSRGVQGDVASDQITRLTGQGAQVVRDNHPLGLLHPGHMLLQLGDSSGGDCGLATHYRLSMGEGERVAGRQTVRLVMAPRDLYRYGYQLELDSTTALLLKASTVDRGDRVLERFQYADLAYSGRWHEEPGVDVVHRAGQAGQATPGPKMQMAWGLRWLPPGFVATEEQSAGAARRTYTDGMAVFSVFLETLAARMPSGEGVVREGSTTSYTRGIQLDGQPLLVTVIGEVPVNTARMLADSVTQAR</sequence>
<dbReference type="GO" id="GO:0045152">
    <property type="term" value="F:antisigma factor binding"/>
    <property type="evidence" value="ECO:0007669"/>
    <property type="project" value="TreeGrafter"/>
</dbReference>
<dbReference type="GO" id="GO:0030288">
    <property type="term" value="C:outer membrane-bounded periplasmic space"/>
    <property type="evidence" value="ECO:0007669"/>
    <property type="project" value="TreeGrafter"/>
</dbReference>
<name>A0A919CJG3_9GAMM</name>
<dbReference type="Gene3D" id="3.30.200.100">
    <property type="entry name" value="MucB/RseB, C-terminal domain"/>
    <property type="match status" value="1"/>
</dbReference>
<dbReference type="Pfam" id="PF17188">
    <property type="entry name" value="MucB_RseB_C"/>
    <property type="match status" value="1"/>
</dbReference>
<evidence type="ECO:0000259" key="7">
    <source>
        <dbReference type="Pfam" id="PF17188"/>
    </source>
</evidence>
<keyword evidence="9" id="KW-1185">Reference proteome</keyword>
<feature type="chain" id="PRO_5037020010" evidence="5">
    <location>
        <begin position="21"/>
        <end position="310"/>
    </location>
</feature>
<dbReference type="EMBL" id="BMYM01000001">
    <property type="protein sequence ID" value="GHD28353.1"/>
    <property type="molecule type" value="Genomic_DNA"/>
</dbReference>
<dbReference type="InterPro" id="IPR038484">
    <property type="entry name" value="MucB/RseB_C_sf"/>
</dbReference>
<keyword evidence="3 5" id="KW-0732">Signal</keyword>
<evidence type="ECO:0000256" key="3">
    <source>
        <dbReference type="ARBA" id="ARBA00022729"/>
    </source>
</evidence>
<dbReference type="GO" id="GO:0032885">
    <property type="term" value="P:regulation of polysaccharide biosynthetic process"/>
    <property type="evidence" value="ECO:0007669"/>
    <property type="project" value="TreeGrafter"/>
</dbReference>
<evidence type="ECO:0000256" key="5">
    <source>
        <dbReference type="SAM" id="SignalP"/>
    </source>
</evidence>
<protein>
    <submittedName>
        <fullName evidence="8">Sigma factor AlgU regulatory protein MucB</fullName>
    </submittedName>
</protein>
<accession>A0A919CJG3</accession>
<evidence type="ECO:0000256" key="2">
    <source>
        <dbReference type="ARBA" id="ARBA00008150"/>
    </source>
</evidence>
<feature type="signal peptide" evidence="5">
    <location>
        <begin position="1"/>
        <end position="20"/>
    </location>
</feature>
<dbReference type="PIRSF" id="PIRSF005427">
    <property type="entry name" value="RseB"/>
    <property type="match status" value="1"/>
</dbReference>
<comment type="similarity">
    <text evidence="2">Belongs to the RseB family.</text>
</comment>
<dbReference type="Pfam" id="PF03888">
    <property type="entry name" value="MucB_RseB"/>
    <property type="match status" value="1"/>
</dbReference>
<gene>
    <name evidence="8" type="primary">mucB</name>
    <name evidence="8" type="ORF">GCM10007053_07640</name>
</gene>
<dbReference type="InterPro" id="IPR033436">
    <property type="entry name" value="MucB/RseB_C"/>
</dbReference>
<dbReference type="Proteomes" id="UP000644693">
    <property type="component" value="Unassembled WGS sequence"/>
</dbReference>
<dbReference type="InterPro" id="IPR033434">
    <property type="entry name" value="MucB/RseB_N"/>
</dbReference>
<feature type="domain" description="MucB/RseB N-terminal" evidence="6">
    <location>
        <begin position="33"/>
        <end position="188"/>
    </location>
</feature>
<dbReference type="RefSeq" id="WP_229802677.1">
    <property type="nucleotide sequence ID" value="NZ_BMYM01000001.1"/>
</dbReference>
<evidence type="ECO:0000313" key="8">
    <source>
        <dbReference type="EMBL" id="GHD28353.1"/>
    </source>
</evidence>
<dbReference type="AlphaFoldDB" id="A0A919CJG3"/>
<comment type="caution">
    <text evidence="8">The sequence shown here is derived from an EMBL/GenBank/DDBJ whole genome shotgun (WGS) entry which is preliminary data.</text>
</comment>